<dbReference type="Gene3D" id="1.25.40.20">
    <property type="entry name" value="Ankyrin repeat-containing domain"/>
    <property type="match status" value="1"/>
</dbReference>
<accession>A0A6P7MCB6</accession>
<dbReference type="PRINTS" id="PR00689">
    <property type="entry name" value="ACOABINDINGP"/>
</dbReference>
<evidence type="ECO:0000256" key="4">
    <source>
        <dbReference type="ARBA" id="ARBA00023121"/>
    </source>
</evidence>
<evidence type="ECO:0000259" key="7">
    <source>
        <dbReference type="PROSITE" id="PS51228"/>
    </source>
</evidence>
<dbReference type="InterPro" id="IPR036770">
    <property type="entry name" value="Ankyrin_rpt-contain_sf"/>
</dbReference>
<dbReference type="Proteomes" id="UP000515150">
    <property type="component" value="Chromosome 4"/>
</dbReference>
<dbReference type="InterPro" id="IPR035984">
    <property type="entry name" value="Acyl-CoA-binding_sf"/>
</dbReference>
<reference evidence="9" key="1">
    <citation type="submission" date="2025-08" db="UniProtKB">
        <authorList>
            <consortium name="RefSeq"/>
        </authorList>
    </citation>
    <scope>IDENTIFICATION</scope>
</reference>
<dbReference type="KEGG" id="bspl:114854076"/>
<dbReference type="InParanoid" id="A0A6P7MCB6"/>
<dbReference type="PROSITE" id="PS50088">
    <property type="entry name" value="ANK_REPEAT"/>
    <property type="match status" value="2"/>
</dbReference>
<feature type="compositionally biased region" description="Polar residues" evidence="6">
    <location>
        <begin position="1"/>
        <end position="17"/>
    </location>
</feature>
<evidence type="ECO:0000256" key="3">
    <source>
        <dbReference type="ARBA" id="ARBA00023043"/>
    </source>
</evidence>
<keyword evidence="8" id="KW-1185">Reference proteome</keyword>
<dbReference type="SMART" id="SM00248">
    <property type="entry name" value="ANK"/>
    <property type="match status" value="2"/>
</dbReference>
<dbReference type="Pfam" id="PF00887">
    <property type="entry name" value="ACBP"/>
    <property type="match status" value="1"/>
</dbReference>
<evidence type="ECO:0000256" key="1">
    <source>
        <dbReference type="ARBA" id="ARBA00018419"/>
    </source>
</evidence>
<dbReference type="PROSITE" id="PS50297">
    <property type="entry name" value="ANK_REP_REGION"/>
    <property type="match status" value="2"/>
</dbReference>
<dbReference type="InterPro" id="IPR002110">
    <property type="entry name" value="Ankyrin_rpt"/>
</dbReference>
<evidence type="ECO:0000256" key="2">
    <source>
        <dbReference type="ARBA" id="ARBA00022737"/>
    </source>
</evidence>
<evidence type="ECO:0000256" key="5">
    <source>
        <dbReference type="PROSITE-ProRule" id="PRU00023"/>
    </source>
</evidence>
<keyword evidence="4" id="KW-0446">Lipid-binding</keyword>
<dbReference type="PRINTS" id="PR01415">
    <property type="entry name" value="ANKYRIN"/>
</dbReference>
<feature type="domain" description="ACB" evidence="7">
    <location>
        <begin position="61"/>
        <end position="146"/>
    </location>
</feature>
<dbReference type="PANTHER" id="PTHR24119:SF0">
    <property type="entry name" value="ACYL-COA-BINDING DOMAIN-CONTAINING PROTEIN 6"/>
    <property type="match status" value="1"/>
</dbReference>
<keyword evidence="3 5" id="KW-0040">ANK repeat</keyword>
<evidence type="ECO:0000256" key="6">
    <source>
        <dbReference type="SAM" id="MobiDB-lite"/>
    </source>
</evidence>
<dbReference type="PANTHER" id="PTHR24119">
    <property type="entry name" value="ACYL-COA-BINDING DOMAIN-CONTAINING PROTEIN 6"/>
    <property type="match status" value="1"/>
</dbReference>
<proteinExistence type="predicted"/>
<dbReference type="InterPro" id="IPR000582">
    <property type="entry name" value="Acyl-CoA-binding_protein"/>
</dbReference>
<sequence>MASGSPSSSPDTATGSGTDPARPDTGEPLGGAGSDSDSDLGLSKFDCSAMEMVDQLEGEELEREFESAADRVRDLVQTASRDQLLYLYARYKQAKVGKCNTSKPGFFDFEGQRKWQAWKNLGEMGTDQAMQEYISLVNVLDPEGSTKERRTERRTGFGGATVSSLYQEEMIREEDKNIFDYCRENNIDHIGKAINSQKVDVNTKDEEGRALLHWACDRGHKELVSLLLQHKADINSQDNEGQTALHYASACEFADIVELLLNAGADPSIKDIEGSLPEEVTESSAISSLLRQYTAPKG</sequence>
<dbReference type="Gene3D" id="1.20.80.10">
    <property type="match status" value="1"/>
</dbReference>
<name>A0A6P7MCB6_BETSP</name>
<dbReference type="RefSeq" id="XP_029003982.1">
    <property type="nucleotide sequence ID" value="XM_029148149.3"/>
</dbReference>
<dbReference type="Pfam" id="PF12796">
    <property type="entry name" value="Ank_2"/>
    <property type="match status" value="1"/>
</dbReference>
<dbReference type="SUPFAM" id="SSF47027">
    <property type="entry name" value="Acyl-CoA binding protein"/>
    <property type="match status" value="1"/>
</dbReference>
<evidence type="ECO:0000313" key="8">
    <source>
        <dbReference type="Proteomes" id="UP000515150"/>
    </source>
</evidence>
<dbReference type="SUPFAM" id="SSF48403">
    <property type="entry name" value="Ankyrin repeat"/>
    <property type="match status" value="1"/>
</dbReference>
<feature type="repeat" description="ANK" evidence="5">
    <location>
        <begin position="240"/>
        <end position="272"/>
    </location>
</feature>
<evidence type="ECO:0000313" key="9">
    <source>
        <dbReference type="RefSeq" id="XP_029003982.1"/>
    </source>
</evidence>
<dbReference type="OrthoDB" id="10254927at2759"/>
<dbReference type="CTD" id="84320"/>
<keyword evidence="2" id="KW-0677">Repeat</keyword>
<dbReference type="InterPro" id="IPR014352">
    <property type="entry name" value="FERM/acyl-CoA-bd_prot_sf"/>
</dbReference>
<organism evidence="8 9">
    <name type="scientific">Betta splendens</name>
    <name type="common">Siamese fighting fish</name>
    <dbReference type="NCBI Taxonomy" id="158456"/>
    <lineage>
        <taxon>Eukaryota</taxon>
        <taxon>Metazoa</taxon>
        <taxon>Chordata</taxon>
        <taxon>Craniata</taxon>
        <taxon>Vertebrata</taxon>
        <taxon>Euteleostomi</taxon>
        <taxon>Actinopterygii</taxon>
        <taxon>Neopterygii</taxon>
        <taxon>Teleostei</taxon>
        <taxon>Neoteleostei</taxon>
        <taxon>Acanthomorphata</taxon>
        <taxon>Anabantaria</taxon>
        <taxon>Anabantiformes</taxon>
        <taxon>Anabantoidei</taxon>
        <taxon>Osphronemidae</taxon>
        <taxon>Betta</taxon>
    </lineage>
</organism>
<dbReference type="AlphaFoldDB" id="A0A6P7MCB6"/>
<protein>
    <recommendedName>
        <fullName evidence="1">Acyl-CoA-binding domain-containing protein 6</fullName>
    </recommendedName>
</protein>
<dbReference type="GO" id="GO:0000062">
    <property type="term" value="F:fatty-acyl-CoA binding"/>
    <property type="evidence" value="ECO:0007669"/>
    <property type="project" value="InterPro"/>
</dbReference>
<gene>
    <name evidence="9" type="primary">acbd6</name>
</gene>
<feature type="region of interest" description="Disordered" evidence="6">
    <location>
        <begin position="1"/>
        <end position="42"/>
    </location>
</feature>
<dbReference type="GeneID" id="114854076"/>
<feature type="repeat" description="ANK" evidence="5">
    <location>
        <begin position="207"/>
        <end position="239"/>
    </location>
</feature>
<dbReference type="FunCoup" id="A0A6P7MCB6">
    <property type="interactions" value="832"/>
</dbReference>
<dbReference type="PROSITE" id="PS51228">
    <property type="entry name" value="ACB_2"/>
    <property type="match status" value="1"/>
</dbReference>